<keyword evidence="3 8" id="KW-0378">Hydrolase</keyword>
<dbReference type="SUPFAM" id="SSF75005">
    <property type="entry name" value="Arabinanase/levansucrase/invertase"/>
    <property type="match status" value="1"/>
</dbReference>
<dbReference type="CDD" id="cd08996">
    <property type="entry name" value="GH32_FFase"/>
    <property type="match status" value="1"/>
</dbReference>
<dbReference type="InterPro" id="IPR013320">
    <property type="entry name" value="ConA-like_dom_sf"/>
</dbReference>
<dbReference type="InterPro" id="IPR023296">
    <property type="entry name" value="Glyco_hydro_beta-prop_sf"/>
</dbReference>
<dbReference type="GO" id="GO:0005975">
    <property type="term" value="P:carbohydrate metabolic process"/>
    <property type="evidence" value="ECO:0007669"/>
    <property type="project" value="InterPro"/>
</dbReference>
<proteinExistence type="inferred from homology"/>
<dbReference type="Gene3D" id="2.115.10.20">
    <property type="entry name" value="Glycosyl hydrolase domain, family 43"/>
    <property type="match status" value="1"/>
</dbReference>
<evidence type="ECO:0000313" key="9">
    <source>
        <dbReference type="Proteomes" id="UP001430455"/>
    </source>
</evidence>
<dbReference type="EMBL" id="RKLT01000013">
    <property type="protein sequence ID" value="MBX0297011.1"/>
    <property type="molecule type" value="Genomic_DNA"/>
</dbReference>
<dbReference type="Pfam" id="PF08244">
    <property type="entry name" value="Glyco_hydro_32C"/>
    <property type="match status" value="1"/>
</dbReference>
<name>A0AAW4PHL7_9EURY</name>
<dbReference type="Gene3D" id="2.60.120.560">
    <property type="entry name" value="Exo-inulinase, domain 1"/>
    <property type="match status" value="1"/>
</dbReference>
<dbReference type="SUPFAM" id="SSF49899">
    <property type="entry name" value="Concanavalin A-like lectins/glucanases"/>
    <property type="match status" value="1"/>
</dbReference>
<keyword evidence="4" id="KW-0326">Glycosidase</keyword>
<evidence type="ECO:0000259" key="6">
    <source>
        <dbReference type="Pfam" id="PF00251"/>
    </source>
</evidence>
<accession>A0AAW4PHL7</accession>
<dbReference type="InterPro" id="IPR051214">
    <property type="entry name" value="GH32_Enzymes"/>
</dbReference>
<dbReference type="AlphaFoldDB" id="A0AAW4PHL7"/>
<dbReference type="SUPFAM" id="SSF52317">
    <property type="entry name" value="Class I glutamine amidotransferase-like"/>
    <property type="match status" value="1"/>
</dbReference>
<evidence type="ECO:0000256" key="1">
    <source>
        <dbReference type="ARBA" id="ARBA00009902"/>
    </source>
</evidence>
<dbReference type="InterPro" id="IPR029062">
    <property type="entry name" value="Class_I_gatase-like"/>
</dbReference>
<evidence type="ECO:0000256" key="2">
    <source>
        <dbReference type="ARBA" id="ARBA00012758"/>
    </source>
</evidence>
<dbReference type="SMART" id="SM00640">
    <property type="entry name" value="Glyco_32"/>
    <property type="match status" value="1"/>
</dbReference>
<protein>
    <recommendedName>
        <fullName evidence="2">beta-fructofuranosidase</fullName>
        <ecNumber evidence="2">3.2.1.26</ecNumber>
    </recommendedName>
</protein>
<dbReference type="Gene3D" id="3.40.50.880">
    <property type="match status" value="1"/>
</dbReference>
<feature type="compositionally biased region" description="Polar residues" evidence="5">
    <location>
        <begin position="701"/>
        <end position="710"/>
    </location>
</feature>
<sequence>MNIGFIHQGTLTTEQNAALSWLESTAENVRTVELDSLRSSGRGPPEDPGNGRGPPDNVGNERGPPDNLGNGRGPPEDSNERDEDRDRGTPALDSFDALWWHRDHSVNEFSPIYDDQVQSALASYVENGGGLLLTQHAFEAVTVLGFEPLPTDTDAADSEGSTFGFSKRDLYTDHPVFDGFDSREFTTKTDARDHHDSTLYWSLNSPQNGEVLAYLSRDGQRARTHKPFVSWYEGEGTVLGMATGVRFTDATEDAHRANLTQLLSNALSYLPQGTEKRLPGEDRPRGEEGFLELRERLADNPYRPRYHFAPPANWNNDPAGLVEYEGTYHLFYQHNPHGDFWGNMHWGHAVSDDLIHWEDRPIALAPEPDEHGEFGIFTGCGVNIGDEALFFYTGVGPEVHLNGSAQKQLPCRAAGSNGDLTNIEKYDGNPLMDTPPMGAFVPPYDGDEASVPFANPAGFRDHHIWEEDGTWYHIVGSGLQGNVGAAIVFRADDPKTDDWEFHTTITGDRVGFWECPQLFNFENKSLVHWSLGFFADETVGYNLGTWDAEAGEFDIEEQGYVAHGEYYAPQAMETQDDRYVMFGWITPVLEFDDGWADTMISIPHTLSEAEDGTFRIRPTEETANARDDRYDPITRSEITLARGNGGEGDRPLSELDYDSVEIETTIEPAGATEVTLNVLEHPDGTEVTPITYDFEAETLTIDHSSSSTATDRPRKDSRSETRSVDVPTNDDGSVDLHVFVDRSIIEVFANESELVVSRVYPELEASDGYSIDADGDVRLQSLAAYRMRAIWDHLDSEARSGKQSDLVSEPRYGTVSGDEDLPFEAVVEHQNRVKTDGSATSRSLLSNGRPSKQ</sequence>
<evidence type="ECO:0000256" key="5">
    <source>
        <dbReference type="SAM" id="MobiDB-lite"/>
    </source>
</evidence>
<gene>
    <name evidence="8" type="ORF">EGH23_19205</name>
</gene>
<dbReference type="Proteomes" id="UP001430455">
    <property type="component" value="Unassembled WGS sequence"/>
</dbReference>
<organism evidence="8 9">
    <name type="scientific">Haloarcula nitratireducens</name>
    <dbReference type="NCBI Taxonomy" id="2487749"/>
    <lineage>
        <taxon>Archaea</taxon>
        <taxon>Methanobacteriati</taxon>
        <taxon>Methanobacteriota</taxon>
        <taxon>Stenosarchaea group</taxon>
        <taxon>Halobacteria</taxon>
        <taxon>Halobacteriales</taxon>
        <taxon>Haloarculaceae</taxon>
        <taxon>Haloarcula</taxon>
    </lineage>
</organism>
<evidence type="ECO:0000256" key="4">
    <source>
        <dbReference type="ARBA" id="ARBA00023295"/>
    </source>
</evidence>
<dbReference type="EC" id="3.2.1.26" evidence="2"/>
<feature type="compositionally biased region" description="Basic and acidic residues" evidence="5">
    <location>
        <begin position="711"/>
        <end position="723"/>
    </location>
</feature>
<evidence type="ECO:0000256" key="3">
    <source>
        <dbReference type="ARBA" id="ARBA00022801"/>
    </source>
</evidence>
<feature type="domain" description="Glycosyl hydrolase family 32 C-terminal" evidence="7">
    <location>
        <begin position="655"/>
        <end position="785"/>
    </location>
</feature>
<comment type="similarity">
    <text evidence="1">Belongs to the glycosyl hydrolase 32 family.</text>
</comment>
<feature type="region of interest" description="Disordered" evidence="5">
    <location>
        <begin position="698"/>
        <end position="731"/>
    </location>
</feature>
<dbReference type="PANTHER" id="PTHR43101">
    <property type="entry name" value="BETA-FRUCTOSIDASE"/>
    <property type="match status" value="1"/>
</dbReference>
<dbReference type="RefSeq" id="WP_220581604.1">
    <property type="nucleotide sequence ID" value="NZ_RKLT01000013.1"/>
</dbReference>
<dbReference type="PANTHER" id="PTHR43101:SF1">
    <property type="entry name" value="BETA-FRUCTOSIDASE"/>
    <property type="match status" value="1"/>
</dbReference>
<dbReference type="InterPro" id="IPR013189">
    <property type="entry name" value="Glyco_hydro_32_C"/>
</dbReference>
<feature type="domain" description="Glycosyl hydrolase family 32 N-terminal" evidence="6">
    <location>
        <begin position="307"/>
        <end position="610"/>
    </location>
</feature>
<dbReference type="InterPro" id="IPR001362">
    <property type="entry name" value="Glyco_hydro_32"/>
</dbReference>
<feature type="compositionally biased region" description="Basic and acidic residues" evidence="5">
    <location>
        <begin position="826"/>
        <end position="835"/>
    </location>
</feature>
<evidence type="ECO:0000259" key="7">
    <source>
        <dbReference type="Pfam" id="PF08244"/>
    </source>
</evidence>
<evidence type="ECO:0000313" key="8">
    <source>
        <dbReference type="EMBL" id="MBX0297011.1"/>
    </source>
</evidence>
<feature type="region of interest" description="Disordered" evidence="5">
    <location>
        <begin position="799"/>
        <end position="853"/>
    </location>
</feature>
<dbReference type="GO" id="GO:0004564">
    <property type="term" value="F:beta-fructofuranosidase activity"/>
    <property type="evidence" value="ECO:0007669"/>
    <property type="project" value="UniProtKB-EC"/>
</dbReference>
<feature type="compositionally biased region" description="Polar residues" evidence="5">
    <location>
        <begin position="837"/>
        <end position="853"/>
    </location>
</feature>
<feature type="region of interest" description="Disordered" evidence="5">
    <location>
        <begin position="32"/>
        <end position="90"/>
    </location>
</feature>
<comment type="caution">
    <text evidence="8">The sequence shown here is derived from an EMBL/GenBank/DDBJ whole genome shotgun (WGS) entry which is preliminary data.</text>
</comment>
<keyword evidence="9" id="KW-1185">Reference proteome</keyword>
<reference evidence="8 9" key="1">
    <citation type="submission" date="2021-06" db="EMBL/GenBank/DDBJ databases">
        <title>Halomicroarcula sp. a new haloarchaeum isolated from saline soil.</title>
        <authorList>
            <person name="Duran-Viseras A."/>
            <person name="Sanchez-Porro C."/>
            <person name="Ventosa A."/>
        </authorList>
    </citation>
    <scope>NUCLEOTIDE SEQUENCE [LARGE SCALE GENOMIC DNA]</scope>
    <source>
        <strain evidence="8 9">F27</strain>
    </source>
</reference>
<dbReference type="InterPro" id="IPR013148">
    <property type="entry name" value="Glyco_hydro_32_N"/>
</dbReference>
<dbReference type="Pfam" id="PF00251">
    <property type="entry name" value="Glyco_hydro_32N"/>
    <property type="match status" value="1"/>
</dbReference>